<gene>
    <name evidence="1" type="ORF">FRACYDRAFT_261933</name>
</gene>
<organism evidence="1 2">
    <name type="scientific">Fragilariopsis cylindrus CCMP1102</name>
    <dbReference type="NCBI Taxonomy" id="635003"/>
    <lineage>
        <taxon>Eukaryota</taxon>
        <taxon>Sar</taxon>
        <taxon>Stramenopiles</taxon>
        <taxon>Ochrophyta</taxon>
        <taxon>Bacillariophyta</taxon>
        <taxon>Bacillariophyceae</taxon>
        <taxon>Bacillariophycidae</taxon>
        <taxon>Bacillariales</taxon>
        <taxon>Bacillariaceae</taxon>
        <taxon>Fragilariopsis</taxon>
    </lineage>
</organism>
<dbReference type="KEGG" id="fcy:FRACYDRAFT_261933"/>
<evidence type="ECO:0000313" key="2">
    <source>
        <dbReference type="Proteomes" id="UP000095751"/>
    </source>
</evidence>
<accession>A0A1E7F7Y2</accession>
<dbReference type="InParanoid" id="A0A1E7F7Y2"/>
<reference evidence="1 2" key="1">
    <citation type="submission" date="2016-09" db="EMBL/GenBank/DDBJ databases">
        <title>Extensive genetic diversity and differential bi-allelic expression allows diatom success in the polar Southern Ocean.</title>
        <authorList>
            <consortium name="DOE Joint Genome Institute"/>
            <person name="Mock T."/>
            <person name="Otillar R.P."/>
            <person name="Strauss J."/>
            <person name="Dupont C."/>
            <person name="Frickenhaus S."/>
            <person name="Maumus F."/>
            <person name="Mcmullan M."/>
            <person name="Sanges R."/>
            <person name="Schmutz J."/>
            <person name="Toseland A."/>
            <person name="Valas R."/>
            <person name="Veluchamy A."/>
            <person name="Ward B.J."/>
            <person name="Allen A."/>
            <person name="Barry K."/>
            <person name="Falciatore A."/>
            <person name="Ferrante M."/>
            <person name="Fortunato A.E."/>
            <person name="Gloeckner G."/>
            <person name="Gruber A."/>
            <person name="Hipkin R."/>
            <person name="Janech M."/>
            <person name="Kroth P."/>
            <person name="Leese F."/>
            <person name="Lindquist E."/>
            <person name="Lyon B.R."/>
            <person name="Martin J."/>
            <person name="Mayer C."/>
            <person name="Parker M."/>
            <person name="Quesneville H."/>
            <person name="Raymond J."/>
            <person name="Uhlig C."/>
            <person name="Valentin K.U."/>
            <person name="Worden A.Z."/>
            <person name="Armbrust E.V."/>
            <person name="Bowler C."/>
            <person name="Green B."/>
            <person name="Moulton V."/>
            <person name="Van Oosterhout C."/>
            <person name="Grigoriev I."/>
        </authorList>
    </citation>
    <scope>NUCLEOTIDE SEQUENCE [LARGE SCALE GENOMIC DNA]</scope>
    <source>
        <strain evidence="1 2">CCMP1102</strain>
    </source>
</reference>
<dbReference type="Proteomes" id="UP000095751">
    <property type="component" value="Unassembled WGS sequence"/>
</dbReference>
<protein>
    <submittedName>
        <fullName evidence="1">Uncharacterized protein</fullName>
    </submittedName>
</protein>
<keyword evidence="2" id="KW-1185">Reference proteome</keyword>
<proteinExistence type="predicted"/>
<dbReference type="EMBL" id="KV784360">
    <property type="protein sequence ID" value="OEU14298.1"/>
    <property type="molecule type" value="Genomic_DNA"/>
</dbReference>
<dbReference type="AlphaFoldDB" id="A0A1E7F7Y2"/>
<name>A0A1E7F7Y2_9STRA</name>
<evidence type="ECO:0000313" key="1">
    <source>
        <dbReference type="EMBL" id="OEU14298.1"/>
    </source>
</evidence>
<sequence length="152" mass="17843">MTSTSNTTLAPVLFQYKFYEVVSVRRLHWLTRWRPIIDHNKKRVKELAKENSKPIWKYCMPISKKIHSVIRLPYHSVANAAMLHRTNKIDSNNNENTTAVLFLLLKIFNNHLMVKEDETQNCFLMELAVGDYFKSMSSGEFQINFQVTDYGL</sequence>